<sequence>MSGILDVPGSSGVVPITLSMRGVNQQELYASLGFHGNRFIHPSSEICMSFTSLRDSRTGLQQVALIITLHLQPSKRSPPSLDLIATETKASVQIKQVHLTSSANGQGMNVDCL</sequence>
<proteinExistence type="predicted"/>
<dbReference type="AlphaFoldDB" id="C7YZU8"/>
<protein>
    <submittedName>
        <fullName evidence="1">Uncharacterized protein</fullName>
    </submittedName>
</protein>
<dbReference type="Proteomes" id="UP000005206">
    <property type="component" value="Chromosome 8"/>
</dbReference>
<organism evidence="1 2">
    <name type="scientific">Fusarium vanettenii (strain ATCC MYA-4622 / CBS 123669 / FGSC 9596 / NRRL 45880 / 77-13-4)</name>
    <name type="common">Fusarium solani subsp. pisi</name>
    <dbReference type="NCBI Taxonomy" id="660122"/>
    <lineage>
        <taxon>Eukaryota</taxon>
        <taxon>Fungi</taxon>
        <taxon>Dikarya</taxon>
        <taxon>Ascomycota</taxon>
        <taxon>Pezizomycotina</taxon>
        <taxon>Sordariomycetes</taxon>
        <taxon>Hypocreomycetidae</taxon>
        <taxon>Hypocreales</taxon>
        <taxon>Nectriaceae</taxon>
        <taxon>Fusarium</taxon>
        <taxon>Fusarium solani species complex</taxon>
        <taxon>Fusarium vanettenii</taxon>
    </lineage>
</organism>
<keyword evidence="2" id="KW-1185">Reference proteome</keyword>
<evidence type="ECO:0000313" key="2">
    <source>
        <dbReference type="Proteomes" id="UP000005206"/>
    </source>
</evidence>
<dbReference type="RefSeq" id="XP_003048384.1">
    <property type="nucleotide sequence ID" value="XM_003048338.1"/>
</dbReference>
<dbReference type="VEuPathDB" id="FungiDB:NECHADRAFT_84151"/>
<accession>C7YZU8</accession>
<reference evidence="1 2" key="1">
    <citation type="journal article" date="2009" name="PLoS Genet.">
        <title>The genome of Nectria haematococca: contribution of supernumerary chromosomes to gene expansion.</title>
        <authorList>
            <person name="Coleman J.J."/>
            <person name="Rounsley S.D."/>
            <person name="Rodriguez-Carres M."/>
            <person name="Kuo A."/>
            <person name="Wasmann C.C."/>
            <person name="Grimwood J."/>
            <person name="Schmutz J."/>
            <person name="Taga M."/>
            <person name="White G.J."/>
            <person name="Zhou S."/>
            <person name="Schwartz D.C."/>
            <person name="Freitag M."/>
            <person name="Ma L.J."/>
            <person name="Danchin E.G."/>
            <person name="Henrissat B."/>
            <person name="Coutinho P.M."/>
            <person name="Nelson D.R."/>
            <person name="Straney D."/>
            <person name="Napoli C.A."/>
            <person name="Barker B.M."/>
            <person name="Gribskov M."/>
            <person name="Rep M."/>
            <person name="Kroken S."/>
            <person name="Molnar I."/>
            <person name="Rensing C."/>
            <person name="Kennell J.C."/>
            <person name="Zamora J."/>
            <person name="Farman M.L."/>
            <person name="Selker E.U."/>
            <person name="Salamov A."/>
            <person name="Shapiro H."/>
            <person name="Pangilinan J."/>
            <person name="Lindquist E."/>
            <person name="Lamers C."/>
            <person name="Grigoriev I.V."/>
            <person name="Geiser D.M."/>
            <person name="Covert S.F."/>
            <person name="Temporini E."/>
            <person name="Vanetten H.D."/>
        </authorList>
    </citation>
    <scope>NUCLEOTIDE SEQUENCE [LARGE SCALE GENOMIC DNA]</scope>
    <source>
        <strain evidence="2">ATCC MYA-4622 / CBS 123669 / FGSC 9596 / NRRL 45880 / 77-13-4</strain>
    </source>
</reference>
<name>C7YZU8_FUSV7</name>
<dbReference type="InParanoid" id="C7YZU8"/>
<dbReference type="HOGENOM" id="CLU_2134157_0_0_1"/>
<dbReference type="EMBL" id="GG698904">
    <property type="protein sequence ID" value="EEU42671.1"/>
    <property type="molecule type" value="Genomic_DNA"/>
</dbReference>
<dbReference type="GeneID" id="9667651"/>
<dbReference type="KEGG" id="nhe:NECHADRAFT_84151"/>
<evidence type="ECO:0000313" key="1">
    <source>
        <dbReference type="EMBL" id="EEU42671.1"/>
    </source>
</evidence>
<gene>
    <name evidence="1" type="ORF">NECHADRAFT_84151</name>
</gene>